<protein>
    <submittedName>
        <fullName evidence="3">Secreted protein</fullName>
    </submittedName>
</protein>
<sequence length="83" mass="9071">MCLQTIFLCFDSINALNQNEASTIKFSLGSSFEGRQTSRIHFGLRTSCSCCVSSGSTSGCFATLCNGFLEIWSEKIGSKLNER</sequence>
<reference evidence="3" key="1">
    <citation type="submission" date="2017-02" db="UniProtKB">
        <authorList>
            <consortium name="WormBaseParasite"/>
        </authorList>
    </citation>
    <scope>IDENTIFICATION</scope>
</reference>
<organism evidence="3">
    <name type="scientific">Rodentolepis nana</name>
    <name type="common">Dwarf tapeworm</name>
    <name type="synonym">Hymenolepis nana</name>
    <dbReference type="NCBI Taxonomy" id="102285"/>
    <lineage>
        <taxon>Eukaryota</taxon>
        <taxon>Metazoa</taxon>
        <taxon>Spiralia</taxon>
        <taxon>Lophotrochozoa</taxon>
        <taxon>Platyhelminthes</taxon>
        <taxon>Cestoda</taxon>
        <taxon>Eucestoda</taxon>
        <taxon>Cyclophyllidea</taxon>
        <taxon>Hymenolepididae</taxon>
        <taxon>Rodentolepis</taxon>
    </lineage>
</organism>
<keyword evidence="2" id="KW-1185">Reference proteome</keyword>
<reference evidence="1 2" key="2">
    <citation type="submission" date="2018-11" db="EMBL/GenBank/DDBJ databases">
        <authorList>
            <consortium name="Pathogen Informatics"/>
        </authorList>
    </citation>
    <scope>NUCLEOTIDE SEQUENCE [LARGE SCALE GENOMIC DNA]</scope>
</reference>
<accession>A0A0R3T9Q1</accession>
<evidence type="ECO:0000313" key="3">
    <source>
        <dbReference type="WBParaSite" id="HNAJ_0000379001-mRNA-1"/>
    </source>
</evidence>
<dbReference type="AlphaFoldDB" id="A0A0R3T9Q1"/>
<name>A0A0R3T9Q1_RODNA</name>
<proteinExistence type="predicted"/>
<dbReference type="EMBL" id="UZAE01002348">
    <property type="protein sequence ID" value="VDN99647.1"/>
    <property type="molecule type" value="Genomic_DNA"/>
</dbReference>
<evidence type="ECO:0000313" key="1">
    <source>
        <dbReference type="EMBL" id="VDN99647.1"/>
    </source>
</evidence>
<dbReference type="WBParaSite" id="HNAJ_0000379001-mRNA-1">
    <property type="protein sequence ID" value="HNAJ_0000379001-mRNA-1"/>
    <property type="gene ID" value="HNAJ_0000379001"/>
</dbReference>
<evidence type="ECO:0000313" key="2">
    <source>
        <dbReference type="Proteomes" id="UP000278807"/>
    </source>
</evidence>
<gene>
    <name evidence="1" type="ORF">HNAJ_LOCUS3788</name>
</gene>
<dbReference type="Proteomes" id="UP000278807">
    <property type="component" value="Unassembled WGS sequence"/>
</dbReference>